<dbReference type="InterPro" id="IPR028307">
    <property type="entry name" value="Lin-54_fam"/>
</dbReference>
<evidence type="ECO:0000256" key="3">
    <source>
        <dbReference type="ARBA" id="ARBA00023242"/>
    </source>
</evidence>
<gene>
    <name evidence="6" type="ORF">HaLaN_24524</name>
</gene>
<feature type="region of interest" description="Disordered" evidence="4">
    <location>
        <begin position="495"/>
        <end position="526"/>
    </location>
</feature>
<sequence>MPWRPCSRGTAEKHVPRCLAAWPLVATSSQGSEAAGIYRSARSKPSWARKVEDTIKSCRTAAWDHRGKEGGRLEEQAFANNAIARTPCFASGRHCEGCNCTNCFNNRENEVTRQTAVEAILERNPNAFRPKIQVNEETMAASSIPRHTMPTADGVQKHSKGCNCKKSACLKKYCECFQAGVFCSASCKCMDCKNFDGSEQRAQVIACLNMQPMSSYSQVNEYGQPLMSREALAAGSPMKRARTNNSSPLTGLLQQHPLFLQQQLQQTHPLLFIPPALNLPGLPGLSLPAALQAQLQQQRQIAQAQLPQVAPPQQPLSQAPQLRAPNLNGLLTSMRFNMGSNETSETKPNESAEGQHTAAMQETIAFLRNMLGSDEQASAEPQASGTSPGITSAMAAAVAAMLANNSDNSSSMSTQLQLPIPGAGSMAGGSTSMASVGTSSAAEVAGVMGAGGAGLNGGLGTGAAQGLEAGGGRAPSAADLGASLQTLVGLSNTGSAPTGPWAAPPTAGSAPSLHPGAAPLPGLPELGAGLAQTPPGQVAGAAASAAPSALVGILD</sequence>
<evidence type="ECO:0000259" key="5">
    <source>
        <dbReference type="PROSITE" id="PS51634"/>
    </source>
</evidence>
<dbReference type="GO" id="GO:0005634">
    <property type="term" value="C:nucleus"/>
    <property type="evidence" value="ECO:0007669"/>
    <property type="project" value="UniProtKB-SubCell"/>
</dbReference>
<keyword evidence="3" id="KW-0539">Nucleus</keyword>
<evidence type="ECO:0000313" key="6">
    <source>
        <dbReference type="EMBL" id="GFH26381.1"/>
    </source>
</evidence>
<evidence type="ECO:0000256" key="4">
    <source>
        <dbReference type="SAM" id="MobiDB-lite"/>
    </source>
</evidence>
<dbReference type="InterPro" id="IPR033467">
    <property type="entry name" value="Tesmin/TSO1-like_CXC"/>
</dbReference>
<comment type="similarity">
    <text evidence="2">Belongs to the lin-54 family.</text>
</comment>
<evidence type="ECO:0000256" key="1">
    <source>
        <dbReference type="ARBA" id="ARBA00004123"/>
    </source>
</evidence>
<protein>
    <submittedName>
        <fullName evidence="6">CRC domain-containing protein</fullName>
    </submittedName>
</protein>
<feature type="domain" description="CRC" evidence="5">
    <location>
        <begin position="75"/>
        <end position="197"/>
    </location>
</feature>
<comment type="caution">
    <text evidence="6">The sequence shown here is derived from an EMBL/GenBank/DDBJ whole genome shotgun (WGS) entry which is preliminary data.</text>
</comment>
<dbReference type="InterPro" id="IPR005172">
    <property type="entry name" value="CRC"/>
</dbReference>
<dbReference type="SMART" id="SM01114">
    <property type="entry name" value="CXC"/>
    <property type="match status" value="1"/>
</dbReference>
<keyword evidence="7" id="KW-1185">Reference proteome</keyword>
<dbReference type="PANTHER" id="PTHR12446">
    <property type="entry name" value="TESMIN/TSO1-RELATED"/>
    <property type="match status" value="1"/>
</dbReference>
<dbReference type="EMBL" id="BLLF01003111">
    <property type="protein sequence ID" value="GFH26381.1"/>
    <property type="molecule type" value="Genomic_DNA"/>
</dbReference>
<comment type="subcellular location">
    <subcellularLocation>
        <location evidence="1">Nucleus</location>
    </subcellularLocation>
</comment>
<dbReference type="Proteomes" id="UP000485058">
    <property type="component" value="Unassembled WGS sequence"/>
</dbReference>
<evidence type="ECO:0000256" key="2">
    <source>
        <dbReference type="ARBA" id="ARBA00007267"/>
    </source>
</evidence>
<dbReference type="PANTHER" id="PTHR12446:SF34">
    <property type="entry name" value="PROTEIN LIN-54 HOMOLOG"/>
    <property type="match status" value="1"/>
</dbReference>
<organism evidence="6 7">
    <name type="scientific">Haematococcus lacustris</name>
    <name type="common">Green alga</name>
    <name type="synonym">Haematococcus pluvialis</name>
    <dbReference type="NCBI Taxonomy" id="44745"/>
    <lineage>
        <taxon>Eukaryota</taxon>
        <taxon>Viridiplantae</taxon>
        <taxon>Chlorophyta</taxon>
        <taxon>core chlorophytes</taxon>
        <taxon>Chlorophyceae</taxon>
        <taxon>CS clade</taxon>
        <taxon>Chlamydomonadales</taxon>
        <taxon>Haematococcaceae</taxon>
        <taxon>Haematococcus</taxon>
    </lineage>
</organism>
<dbReference type="PROSITE" id="PS51634">
    <property type="entry name" value="CRC"/>
    <property type="match status" value="1"/>
</dbReference>
<accession>A0A699ZV91</accession>
<feature type="non-terminal residue" evidence="6">
    <location>
        <position position="555"/>
    </location>
</feature>
<reference evidence="6 7" key="1">
    <citation type="submission" date="2020-02" db="EMBL/GenBank/DDBJ databases">
        <title>Draft genome sequence of Haematococcus lacustris strain NIES-144.</title>
        <authorList>
            <person name="Morimoto D."/>
            <person name="Nakagawa S."/>
            <person name="Yoshida T."/>
            <person name="Sawayama S."/>
        </authorList>
    </citation>
    <scope>NUCLEOTIDE SEQUENCE [LARGE SCALE GENOMIC DNA]</scope>
    <source>
        <strain evidence="6 7">NIES-144</strain>
    </source>
</reference>
<dbReference type="AlphaFoldDB" id="A0A699ZV91"/>
<dbReference type="GO" id="GO:0006355">
    <property type="term" value="P:regulation of DNA-templated transcription"/>
    <property type="evidence" value="ECO:0007669"/>
    <property type="project" value="TreeGrafter"/>
</dbReference>
<evidence type="ECO:0000313" key="7">
    <source>
        <dbReference type="Proteomes" id="UP000485058"/>
    </source>
</evidence>
<proteinExistence type="inferred from homology"/>
<name>A0A699ZV91_HAELA</name>
<dbReference type="Pfam" id="PF03638">
    <property type="entry name" value="TCR"/>
    <property type="match status" value="1"/>
</dbReference>